<feature type="transmembrane region" description="Helical" evidence="1">
    <location>
        <begin position="12"/>
        <end position="32"/>
    </location>
</feature>
<dbReference type="RefSeq" id="WP_092926576.1">
    <property type="nucleotide sequence ID" value="NZ_FJTZ01000012.1"/>
</dbReference>
<evidence type="ECO:0000313" key="3">
    <source>
        <dbReference type="Proteomes" id="UP000245695"/>
    </source>
</evidence>
<keyword evidence="1" id="KW-0472">Membrane</keyword>
<dbReference type="EMBL" id="LN650648">
    <property type="protein sequence ID" value="CEI72434.1"/>
    <property type="molecule type" value="Genomic_DNA"/>
</dbReference>
<reference evidence="2 3" key="1">
    <citation type="submission" date="2014-09" db="EMBL/GenBank/DDBJ databases">
        <authorList>
            <person name="Hornung B.V."/>
        </authorList>
    </citation>
    <scope>NUCLEOTIDE SEQUENCE [LARGE SCALE GENOMIC DNA]</scope>
    <source>
        <strain evidence="2 3">FRIFI</strain>
    </source>
</reference>
<dbReference type="KEGG" id="rhom:FRIFI_0894"/>
<dbReference type="AlphaFoldDB" id="A0A2P2BTX2"/>
<gene>
    <name evidence="2" type="ORF">FRIFI_0894</name>
</gene>
<keyword evidence="1" id="KW-1133">Transmembrane helix</keyword>
<evidence type="ECO:0000256" key="1">
    <source>
        <dbReference type="SAM" id="Phobius"/>
    </source>
</evidence>
<dbReference type="Proteomes" id="UP000245695">
    <property type="component" value="Chromosome 1"/>
</dbReference>
<name>A0A2P2BTX2_9FIRM</name>
<evidence type="ECO:0000313" key="2">
    <source>
        <dbReference type="EMBL" id="CEI72434.1"/>
    </source>
</evidence>
<accession>A0A2P2BTX2</accession>
<feature type="transmembrane region" description="Helical" evidence="1">
    <location>
        <begin position="66"/>
        <end position="85"/>
    </location>
</feature>
<protein>
    <submittedName>
        <fullName evidence="2">Uncharacterized protein</fullName>
    </submittedName>
</protein>
<proteinExistence type="predicted"/>
<keyword evidence="1" id="KW-0812">Transmembrane</keyword>
<keyword evidence="3" id="KW-1185">Reference proteome</keyword>
<organism evidence="2 3">
    <name type="scientific">Romboutsia hominis</name>
    <dbReference type="NCBI Taxonomy" id="1507512"/>
    <lineage>
        <taxon>Bacteria</taxon>
        <taxon>Bacillati</taxon>
        <taxon>Bacillota</taxon>
        <taxon>Clostridia</taxon>
        <taxon>Peptostreptococcales</taxon>
        <taxon>Peptostreptococcaceae</taxon>
        <taxon>Romboutsia</taxon>
    </lineage>
</organism>
<sequence>MKNKFLIGSLKCMVISFIIGMILIFLSTSIGLKMGYDAIQASGGGMETSQYEMIVKSNIDNFRTGGFVFSFIGGLGMLMSGYTLYKNIEE</sequence>